<evidence type="ECO:0000313" key="5">
    <source>
        <dbReference type="EMBL" id="KAJ3706222.1"/>
    </source>
</evidence>
<evidence type="ECO:0000256" key="2">
    <source>
        <dbReference type="ARBA" id="ARBA00022857"/>
    </source>
</evidence>
<keyword evidence="2" id="KW-0521">NADP</keyword>
<keyword evidence="4" id="KW-0175">Coiled coil</keyword>
<dbReference type="PANTHER" id="PTHR43490">
    <property type="entry name" value="(+)-NEOMENTHOL DEHYDROGENASE"/>
    <property type="match status" value="1"/>
</dbReference>
<comment type="caution">
    <text evidence="5">The sequence shown here is derived from an EMBL/GenBank/DDBJ whole genome shotgun (WGS) entry which is preliminary data.</text>
</comment>
<evidence type="ECO:0000256" key="4">
    <source>
        <dbReference type="SAM" id="Coils"/>
    </source>
</evidence>
<dbReference type="InterPro" id="IPR002347">
    <property type="entry name" value="SDR_fam"/>
</dbReference>
<reference evidence="5 6" key="1">
    <citation type="journal article" date="2022" name="Cell">
        <title>Repeat-based holocentromeres influence genome architecture and karyotype evolution.</title>
        <authorList>
            <person name="Hofstatter P.G."/>
            <person name="Thangavel G."/>
            <person name="Lux T."/>
            <person name="Neumann P."/>
            <person name="Vondrak T."/>
            <person name="Novak P."/>
            <person name="Zhang M."/>
            <person name="Costa L."/>
            <person name="Castellani M."/>
            <person name="Scott A."/>
            <person name="Toegelov H."/>
            <person name="Fuchs J."/>
            <person name="Mata-Sucre Y."/>
            <person name="Dias Y."/>
            <person name="Vanzela A.L.L."/>
            <person name="Huettel B."/>
            <person name="Almeida C.C.S."/>
            <person name="Simkova H."/>
            <person name="Souza G."/>
            <person name="Pedrosa-Harand A."/>
            <person name="Macas J."/>
            <person name="Mayer K.F.X."/>
            <person name="Houben A."/>
            <person name="Marques A."/>
        </authorList>
    </citation>
    <scope>NUCLEOTIDE SEQUENCE [LARGE SCALE GENOMIC DNA]</scope>
    <source>
        <strain evidence="5">RhyTen1mFocal</strain>
    </source>
</reference>
<evidence type="ECO:0000256" key="1">
    <source>
        <dbReference type="ARBA" id="ARBA00006484"/>
    </source>
</evidence>
<keyword evidence="3" id="KW-0560">Oxidoreductase</keyword>
<comment type="similarity">
    <text evidence="1">Belongs to the short-chain dehydrogenases/reductases (SDR) family.</text>
</comment>
<gene>
    <name evidence="5" type="ORF">LUZ61_009927</name>
</gene>
<dbReference type="SUPFAM" id="SSF51735">
    <property type="entry name" value="NAD(P)-binding Rossmann-fold domains"/>
    <property type="match status" value="1"/>
</dbReference>
<dbReference type="InterPro" id="IPR036291">
    <property type="entry name" value="NAD(P)-bd_dom_sf"/>
</dbReference>
<accession>A0AAD5ZY99</accession>
<proteinExistence type="inferred from homology"/>
<dbReference type="GO" id="GO:0016020">
    <property type="term" value="C:membrane"/>
    <property type="evidence" value="ECO:0007669"/>
    <property type="project" value="TreeGrafter"/>
</dbReference>
<dbReference type="EMBL" id="JAMRDG010000001">
    <property type="protein sequence ID" value="KAJ3706222.1"/>
    <property type="molecule type" value="Genomic_DNA"/>
</dbReference>
<evidence type="ECO:0000313" key="6">
    <source>
        <dbReference type="Proteomes" id="UP001210211"/>
    </source>
</evidence>
<protein>
    <recommendedName>
        <fullName evidence="7">(+)-neomenthol dehydrogenase-like</fullName>
    </recommendedName>
</protein>
<organism evidence="5 6">
    <name type="scientific">Rhynchospora tenuis</name>
    <dbReference type="NCBI Taxonomy" id="198213"/>
    <lineage>
        <taxon>Eukaryota</taxon>
        <taxon>Viridiplantae</taxon>
        <taxon>Streptophyta</taxon>
        <taxon>Embryophyta</taxon>
        <taxon>Tracheophyta</taxon>
        <taxon>Spermatophyta</taxon>
        <taxon>Magnoliopsida</taxon>
        <taxon>Liliopsida</taxon>
        <taxon>Poales</taxon>
        <taxon>Cyperaceae</taxon>
        <taxon>Cyperoideae</taxon>
        <taxon>Rhynchosporeae</taxon>
        <taxon>Rhynchospora</taxon>
    </lineage>
</organism>
<feature type="coiled-coil region" evidence="4">
    <location>
        <begin position="20"/>
        <end position="47"/>
    </location>
</feature>
<dbReference type="PRINTS" id="PR00081">
    <property type="entry name" value="GDHRDH"/>
</dbReference>
<name>A0AAD5ZY99_9POAL</name>
<dbReference type="GO" id="GO:0016491">
    <property type="term" value="F:oxidoreductase activity"/>
    <property type="evidence" value="ECO:0007669"/>
    <property type="project" value="UniProtKB-KW"/>
</dbReference>
<keyword evidence="6" id="KW-1185">Reference proteome</keyword>
<dbReference type="Proteomes" id="UP001210211">
    <property type="component" value="Unassembled WGS sequence"/>
</dbReference>
<evidence type="ECO:0008006" key="7">
    <source>
        <dbReference type="Google" id="ProtNLM"/>
    </source>
</evidence>
<dbReference type="PANTHER" id="PTHR43490:SF73">
    <property type="entry name" value="OS07G0685800 PROTEIN"/>
    <property type="match status" value="1"/>
</dbReference>
<evidence type="ECO:0000256" key="3">
    <source>
        <dbReference type="ARBA" id="ARBA00023002"/>
    </source>
</evidence>
<dbReference type="AlphaFoldDB" id="A0AAD5ZY99"/>
<sequence length="151" mass="16898">MMEAFLPLLQLSNAGRIVNVSSTRGQLQDLREKLRKELEDIDNLTVERIDQLTNSFPKHVRDNMVEKDGWPPRFDAYRASKVLMNAYTRIIAKRYPGVTINCVNPGYVRTDFNSNTGALTVSEGAEGPAMVALAQGGPTGQFYDQTRLSTF</sequence>
<dbReference type="Gene3D" id="3.40.50.720">
    <property type="entry name" value="NAD(P)-binding Rossmann-like Domain"/>
    <property type="match status" value="1"/>
</dbReference>